<dbReference type="InterPro" id="IPR003439">
    <property type="entry name" value="ABC_transporter-like_ATP-bd"/>
</dbReference>
<dbReference type="SUPFAM" id="SSF52540">
    <property type="entry name" value="P-loop containing nucleoside triphosphate hydrolases"/>
    <property type="match status" value="1"/>
</dbReference>
<gene>
    <name evidence="5" type="primary">ybhF_1</name>
    <name evidence="5" type="ORF">RL72_00407</name>
</gene>
<proteinExistence type="predicted"/>
<dbReference type="InterPro" id="IPR051782">
    <property type="entry name" value="ABC_Transporter_VariousFunc"/>
</dbReference>
<dbReference type="GO" id="GO:0016887">
    <property type="term" value="F:ATP hydrolysis activity"/>
    <property type="evidence" value="ECO:0007669"/>
    <property type="project" value="InterPro"/>
</dbReference>
<keyword evidence="1" id="KW-0813">Transport</keyword>
<dbReference type="Proteomes" id="UP000033448">
    <property type="component" value="Unassembled WGS sequence"/>
</dbReference>
<evidence type="ECO:0000256" key="2">
    <source>
        <dbReference type="ARBA" id="ARBA00022741"/>
    </source>
</evidence>
<dbReference type="InterPro" id="IPR017871">
    <property type="entry name" value="ABC_transporter-like_CS"/>
</dbReference>
<name>A0A0F0LAJ3_9MICO</name>
<dbReference type="InterPro" id="IPR027417">
    <property type="entry name" value="P-loop_NTPase"/>
</dbReference>
<dbReference type="PROSITE" id="PS00211">
    <property type="entry name" value="ABC_TRANSPORTER_1"/>
    <property type="match status" value="1"/>
</dbReference>
<keyword evidence="3 5" id="KW-0067">ATP-binding</keyword>
<dbReference type="OrthoDB" id="5116176at2"/>
<dbReference type="SMART" id="SM00382">
    <property type="entry name" value="AAA"/>
    <property type="match status" value="1"/>
</dbReference>
<dbReference type="PANTHER" id="PTHR42939:SF1">
    <property type="entry name" value="ABC TRANSPORTER ATP-BINDING PROTEIN ALBC-RELATED"/>
    <property type="match status" value="1"/>
</dbReference>
<dbReference type="AlphaFoldDB" id="A0A0F0LAJ3"/>
<accession>A0A0F0LAJ3</accession>
<evidence type="ECO:0000259" key="4">
    <source>
        <dbReference type="PROSITE" id="PS50893"/>
    </source>
</evidence>
<reference evidence="5 6" key="1">
    <citation type="submission" date="2015-02" db="EMBL/GenBank/DDBJ databases">
        <title>Draft genome sequences of ten Microbacterium spp. with emphasis on heavy metal contaminated environments.</title>
        <authorList>
            <person name="Corretto E."/>
        </authorList>
    </citation>
    <scope>NUCLEOTIDE SEQUENCE [LARGE SCALE GENOMIC DNA]</scope>
    <source>
        <strain evidence="5 6">DSM 23848</strain>
    </source>
</reference>
<dbReference type="CDD" id="cd03230">
    <property type="entry name" value="ABC_DR_subfamily_A"/>
    <property type="match status" value="1"/>
</dbReference>
<evidence type="ECO:0000313" key="6">
    <source>
        <dbReference type="Proteomes" id="UP000033448"/>
    </source>
</evidence>
<evidence type="ECO:0000256" key="3">
    <source>
        <dbReference type="ARBA" id="ARBA00022840"/>
    </source>
</evidence>
<dbReference type="InterPro" id="IPR003593">
    <property type="entry name" value="AAA+_ATPase"/>
</dbReference>
<evidence type="ECO:0000256" key="1">
    <source>
        <dbReference type="ARBA" id="ARBA00022448"/>
    </source>
</evidence>
<dbReference type="Pfam" id="PF00005">
    <property type="entry name" value="ABC_tran"/>
    <property type="match status" value="1"/>
</dbReference>
<feature type="domain" description="ABC transporter" evidence="4">
    <location>
        <begin position="7"/>
        <end position="232"/>
    </location>
</feature>
<dbReference type="EMBL" id="JYIT01000050">
    <property type="protein sequence ID" value="KJL28601.1"/>
    <property type="molecule type" value="Genomic_DNA"/>
</dbReference>
<dbReference type="PROSITE" id="PS50893">
    <property type="entry name" value="ABC_TRANSPORTER_2"/>
    <property type="match status" value="1"/>
</dbReference>
<comment type="caution">
    <text evidence="5">The sequence shown here is derived from an EMBL/GenBank/DDBJ whole genome shotgun (WGS) entry which is preliminary data.</text>
</comment>
<keyword evidence="6" id="KW-1185">Reference proteome</keyword>
<dbReference type="PANTHER" id="PTHR42939">
    <property type="entry name" value="ABC TRANSPORTER ATP-BINDING PROTEIN ALBC-RELATED"/>
    <property type="match status" value="1"/>
</dbReference>
<organism evidence="5 6">
    <name type="scientific">Microbacterium azadirachtae</name>
    <dbReference type="NCBI Taxonomy" id="582680"/>
    <lineage>
        <taxon>Bacteria</taxon>
        <taxon>Bacillati</taxon>
        <taxon>Actinomycetota</taxon>
        <taxon>Actinomycetes</taxon>
        <taxon>Micrococcales</taxon>
        <taxon>Microbacteriaceae</taxon>
        <taxon>Microbacterium</taxon>
    </lineage>
</organism>
<evidence type="ECO:0000313" key="5">
    <source>
        <dbReference type="EMBL" id="KJL28601.1"/>
    </source>
</evidence>
<dbReference type="RefSeq" id="WP_045249150.1">
    <property type="nucleotide sequence ID" value="NZ_CP099706.1"/>
</dbReference>
<sequence>MVTEAALSAEALSKRYGARTVLDDVSIEVRRGRIHGLLGPNGSGKTTALHIVTGLIRPDRGRVRVLGIDGQDKASREEVGFAPDDLPLPGALTGREFLLFHDALRGRDDSARAAVLTEMLGISGDLDTPVAEYSHGMQRKLQLVAAVMHEPAVLILDEPFRGLDPDAARGVRRLLLAYAAGGRAVLVATHDMLRAERDCDEVTILDHGAVVAAGAPDRLMAEASCGSLEDVFLHVTGRADDADARADRIAAVFR</sequence>
<keyword evidence="2" id="KW-0547">Nucleotide-binding</keyword>
<dbReference type="PATRIC" id="fig|582680.7.peg.422"/>
<dbReference type="GO" id="GO:0005524">
    <property type="term" value="F:ATP binding"/>
    <property type="evidence" value="ECO:0007669"/>
    <property type="project" value="UniProtKB-KW"/>
</dbReference>
<protein>
    <submittedName>
        <fullName evidence="5">Putative ABC transporter ATP-binding protein YbhF</fullName>
    </submittedName>
</protein>
<dbReference type="Gene3D" id="3.40.50.300">
    <property type="entry name" value="P-loop containing nucleotide triphosphate hydrolases"/>
    <property type="match status" value="1"/>
</dbReference>